<evidence type="ECO:0000256" key="1">
    <source>
        <dbReference type="ARBA" id="ARBA00004496"/>
    </source>
</evidence>
<comment type="subcellular location">
    <subcellularLocation>
        <location evidence="1">Cytoplasm</location>
    </subcellularLocation>
</comment>
<dbReference type="OrthoDB" id="4561761at2"/>
<organism evidence="6 7">
    <name type="scientific">Nocardia cyriacigeorgica</name>
    <dbReference type="NCBI Taxonomy" id="135487"/>
    <lineage>
        <taxon>Bacteria</taxon>
        <taxon>Bacillati</taxon>
        <taxon>Actinomycetota</taxon>
        <taxon>Actinomycetes</taxon>
        <taxon>Mycobacteriales</taxon>
        <taxon>Nocardiaceae</taxon>
        <taxon>Nocardia</taxon>
    </lineage>
</organism>
<protein>
    <recommendedName>
        <fullName evidence="8">ESX secretion-associated protein EspG</fullName>
    </recommendedName>
</protein>
<comment type="similarity">
    <text evidence="2">Belongs to the EspG family.</text>
</comment>
<name>A0A5R8PLD3_9NOCA</name>
<evidence type="ECO:0000313" key="7">
    <source>
        <dbReference type="Proteomes" id="UP000308349"/>
    </source>
</evidence>
<feature type="region of interest" description="Disordered" evidence="5">
    <location>
        <begin position="1"/>
        <end position="31"/>
    </location>
</feature>
<proteinExistence type="inferred from homology"/>
<dbReference type="AlphaFoldDB" id="A0A5R8PLD3"/>
<sequence>MRFCSKGSSGGAGNLHRFGSRPDDGRANRGRRTTVTKTKWVFTPDEFAWVWGETGLDEYPDPISIIESATTEDEYARIVGPIKARYPRFADPDLTAPLRVLADPELRIVCTGRSHRSDKRARSVGAVSGGLGVILFQKSGASPEFGGDIQLVVTSRENVPKQVAATMPPAQPGAAGDMVGYTPRVRGEESPSSWGRSRNDELPVEERIRALLRAPRSAEGYLKVLTHLQTNRPQPPVYLSWIDVRDDHPAVGRYLIDINHHDTKLKAATVDATAAALARRAGLGRR</sequence>
<gene>
    <name evidence="6" type="ORF">FEK35_01590</name>
</gene>
<evidence type="ECO:0000256" key="3">
    <source>
        <dbReference type="ARBA" id="ARBA00022490"/>
    </source>
</evidence>
<evidence type="ECO:0000256" key="5">
    <source>
        <dbReference type="SAM" id="MobiDB-lite"/>
    </source>
</evidence>
<evidence type="ECO:0000313" key="6">
    <source>
        <dbReference type="EMBL" id="TLG17859.1"/>
    </source>
</evidence>
<evidence type="ECO:0000256" key="4">
    <source>
        <dbReference type="ARBA" id="ARBA00023186"/>
    </source>
</evidence>
<evidence type="ECO:0008006" key="8">
    <source>
        <dbReference type="Google" id="ProtNLM"/>
    </source>
</evidence>
<dbReference type="Pfam" id="PF14011">
    <property type="entry name" value="ESX-1_EspG"/>
    <property type="match status" value="1"/>
</dbReference>
<reference evidence="6 7" key="1">
    <citation type="submission" date="2019-05" db="EMBL/GenBank/DDBJ databases">
        <title>Genomes sequences of two Nocardia cyriacigeorgica environmental isolates, type strains Nocardia asteroides ATCC 19247 and Nocardia cyriacigeorgica DSM 44484.</title>
        <authorList>
            <person name="Vautrin F."/>
            <person name="Bergeron E."/>
            <person name="Dubost A."/>
            <person name="Abrouk D."/>
            <person name="Rodriguez Nava V."/>
            <person name="Pujic P."/>
        </authorList>
    </citation>
    <scope>NUCLEOTIDE SEQUENCE [LARGE SCALE GENOMIC DNA]</scope>
    <source>
        <strain evidence="6 7">EML 1456</strain>
    </source>
</reference>
<keyword evidence="4" id="KW-0143">Chaperone</keyword>
<accession>A0A5R8PLD3</accession>
<dbReference type="EMBL" id="VBUU01000001">
    <property type="protein sequence ID" value="TLG17859.1"/>
    <property type="molecule type" value="Genomic_DNA"/>
</dbReference>
<comment type="caution">
    <text evidence="6">The sequence shown here is derived from an EMBL/GenBank/DDBJ whole genome shotgun (WGS) entry which is preliminary data.</text>
</comment>
<evidence type="ECO:0000256" key="2">
    <source>
        <dbReference type="ARBA" id="ARBA00006411"/>
    </source>
</evidence>
<dbReference type="Proteomes" id="UP000308349">
    <property type="component" value="Unassembled WGS sequence"/>
</dbReference>
<dbReference type="InterPro" id="IPR025734">
    <property type="entry name" value="EspG"/>
</dbReference>
<keyword evidence="3" id="KW-0963">Cytoplasm</keyword>